<comment type="similarity">
    <text evidence="2 7">Belongs to the UDP-glucose/GDP-mannose dehydrogenase family.</text>
</comment>
<evidence type="ECO:0000256" key="10">
    <source>
        <dbReference type="PIRSR" id="PIRSR500134-3"/>
    </source>
</evidence>
<evidence type="ECO:0000313" key="13">
    <source>
        <dbReference type="Proteomes" id="UP000014074"/>
    </source>
</evidence>
<comment type="catalytic activity">
    <reaction evidence="6 7">
        <text>UDP-alpha-D-glucose + 2 NAD(+) + H2O = UDP-alpha-D-glucuronate + 2 NADH + 3 H(+)</text>
        <dbReference type="Rhea" id="RHEA:23596"/>
        <dbReference type="ChEBI" id="CHEBI:15377"/>
        <dbReference type="ChEBI" id="CHEBI:15378"/>
        <dbReference type="ChEBI" id="CHEBI:57540"/>
        <dbReference type="ChEBI" id="CHEBI:57945"/>
        <dbReference type="ChEBI" id="CHEBI:58052"/>
        <dbReference type="ChEBI" id="CHEBI:58885"/>
        <dbReference type="EC" id="1.1.1.22"/>
    </reaction>
</comment>
<dbReference type="GO" id="GO:0051287">
    <property type="term" value="F:NAD binding"/>
    <property type="evidence" value="ECO:0007669"/>
    <property type="project" value="InterPro"/>
</dbReference>
<dbReference type="AlphaFoldDB" id="R8BLK5"/>
<dbReference type="InterPro" id="IPR028357">
    <property type="entry name" value="UDPglc_DH_bac"/>
</dbReference>
<dbReference type="InterPro" id="IPR001732">
    <property type="entry name" value="UDP-Glc/GDP-Man_DH_N"/>
</dbReference>
<proteinExistence type="inferred from homology"/>
<evidence type="ECO:0000256" key="1">
    <source>
        <dbReference type="ARBA" id="ARBA00004701"/>
    </source>
</evidence>
<dbReference type="InterPro" id="IPR028356">
    <property type="entry name" value="UDPglc_DH_euk"/>
</dbReference>
<dbReference type="SUPFAM" id="SSF52413">
    <property type="entry name" value="UDP-glucose/GDP-mannose dehydrogenase C-terminal domain"/>
    <property type="match status" value="1"/>
</dbReference>
<dbReference type="Pfam" id="PF03721">
    <property type="entry name" value="UDPG_MGDP_dh_N"/>
    <property type="match status" value="1"/>
</dbReference>
<dbReference type="KEGG" id="tmn:UCRPA7_4366"/>
<feature type="binding site" evidence="10">
    <location>
        <position position="70"/>
    </location>
    <ligand>
        <name>NAD(+)</name>
        <dbReference type="ChEBI" id="CHEBI:57540"/>
    </ligand>
</feature>
<feature type="binding site" evidence="10">
    <location>
        <position position="37"/>
    </location>
    <ligand>
        <name>NAD(+)</name>
        <dbReference type="ChEBI" id="CHEBI:57540"/>
    </ligand>
</feature>
<dbReference type="RefSeq" id="XP_007915110.1">
    <property type="nucleotide sequence ID" value="XM_007916919.1"/>
</dbReference>
<evidence type="ECO:0000256" key="7">
    <source>
        <dbReference type="PIRNR" id="PIRNR000124"/>
    </source>
</evidence>
<dbReference type="PANTHER" id="PTHR11374:SF3">
    <property type="entry name" value="UDP-GLUCOSE 6-DEHYDROGENASE"/>
    <property type="match status" value="1"/>
</dbReference>
<feature type="active site" description="Nucleophile" evidence="8">
    <location>
        <position position="181"/>
    </location>
</feature>
<dbReference type="InterPro" id="IPR008927">
    <property type="entry name" value="6-PGluconate_DH-like_C_sf"/>
</dbReference>
<evidence type="ECO:0000259" key="11">
    <source>
        <dbReference type="SMART" id="SM00984"/>
    </source>
</evidence>
<dbReference type="SUPFAM" id="SSF51735">
    <property type="entry name" value="NAD(P)-binding Rossmann-fold domains"/>
    <property type="match status" value="1"/>
</dbReference>
<dbReference type="GO" id="GO:0000271">
    <property type="term" value="P:polysaccharide biosynthetic process"/>
    <property type="evidence" value="ECO:0007669"/>
    <property type="project" value="InterPro"/>
</dbReference>
<feature type="binding site" evidence="9">
    <location>
        <position position="178"/>
    </location>
    <ligand>
        <name>substrate</name>
    </ligand>
</feature>
<name>R8BLK5_PHAM7</name>
<feature type="binding site" evidence="9">
    <location>
        <position position="244"/>
    </location>
    <ligand>
        <name>substrate</name>
    </ligand>
</feature>
<keyword evidence="5 7" id="KW-0520">NAD</keyword>
<dbReference type="Proteomes" id="UP000014074">
    <property type="component" value="Unassembled WGS sequence"/>
</dbReference>
<dbReference type="InterPro" id="IPR017476">
    <property type="entry name" value="UDP-Glc/GDP-Man"/>
</dbReference>
<dbReference type="Pfam" id="PF03720">
    <property type="entry name" value="UDPG_MGDP_dh_C"/>
    <property type="match status" value="1"/>
</dbReference>
<gene>
    <name evidence="12" type="ORF">UCRPA7_4366</name>
</gene>
<dbReference type="GO" id="GO:0006024">
    <property type="term" value="P:glycosaminoglycan biosynthetic process"/>
    <property type="evidence" value="ECO:0007669"/>
    <property type="project" value="TreeGrafter"/>
</dbReference>
<evidence type="ECO:0000256" key="9">
    <source>
        <dbReference type="PIRSR" id="PIRSR500134-2"/>
    </source>
</evidence>
<dbReference type="NCBIfam" id="TIGR03026">
    <property type="entry name" value="NDP-sugDHase"/>
    <property type="match status" value="1"/>
</dbReference>
<dbReference type="PIRSF" id="PIRSF500134">
    <property type="entry name" value="UDPglc_DH_bac"/>
    <property type="match status" value="1"/>
</dbReference>
<feature type="binding site" evidence="9">
    <location>
        <begin position="67"/>
        <end position="70"/>
    </location>
    <ligand>
        <name>substrate</name>
    </ligand>
</feature>
<dbReference type="GO" id="GO:0006065">
    <property type="term" value="P:UDP-glucuronate biosynthetic process"/>
    <property type="evidence" value="ECO:0007669"/>
    <property type="project" value="UniProtKB-UniPathway"/>
</dbReference>
<dbReference type="Gene3D" id="3.40.50.720">
    <property type="entry name" value="NAD(P)-binding Rossmann-like Domain"/>
    <property type="match status" value="3"/>
</dbReference>
<dbReference type="InterPro" id="IPR036220">
    <property type="entry name" value="UDP-Glc/GDP-Man_DH_C_sf"/>
</dbReference>
<dbReference type="GO" id="GO:0005634">
    <property type="term" value="C:nucleus"/>
    <property type="evidence" value="ECO:0007669"/>
    <property type="project" value="TreeGrafter"/>
</dbReference>
<dbReference type="InterPro" id="IPR036291">
    <property type="entry name" value="NAD(P)-bd_dom_sf"/>
</dbReference>
<dbReference type="EMBL" id="KB933104">
    <property type="protein sequence ID" value="EOO00155.1"/>
    <property type="molecule type" value="Genomic_DNA"/>
</dbReference>
<keyword evidence="4 7" id="KW-0560">Oxidoreductase</keyword>
<dbReference type="HOGENOM" id="CLU_023810_7_0_1"/>
<dbReference type="EC" id="1.1.1.22" evidence="3 7"/>
<feature type="binding site" evidence="10">
    <location>
        <position position="184"/>
    </location>
    <ligand>
        <name>NAD(+)</name>
        <dbReference type="ChEBI" id="CHEBI:57540"/>
    </ligand>
</feature>
<dbReference type="GO" id="GO:0003979">
    <property type="term" value="F:UDP-glucose 6-dehydrogenase activity"/>
    <property type="evidence" value="ECO:0007669"/>
    <property type="project" value="UniProtKB-EC"/>
</dbReference>
<dbReference type="Pfam" id="PF00984">
    <property type="entry name" value="UDPG_MGDP_dh"/>
    <property type="match status" value="1"/>
</dbReference>
<feature type="binding site" evidence="10">
    <location>
        <position position="251"/>
    </location>
    <ligand>
        <name>NAD(+)</name>
        <dbReference type="ChEBI" id="CHEBI:57540"/>
    </ligand>
</feature>
<comment type="pathway">
    <text evidence="1">Nucleotide-sugar biosynthesis; UDP-alpha-D-glucuronate biosynthesis; UDP-alpha-D-glucuronate from UDP-alpha-D-glucose: step 1/1.</text>
</comment>
<accession>R8BLK5</accession>
<organism evidence="12 13">
    <name type="scientific">Phaeoacremonium minimum (strain UCR-PA7)</name>
    <name type="common">Esca disease fungus</name>
    <name type="synonym">Togninia minima</name>
    <dbReference type="NCBI Taxonomy" id="1286976"/>
    <lineage>
        <taxon>Eukaryota</taxon>
        <taxon>Fungi</taxon>
        <taxon>Dikarya</taxon>
        <taxon>Ascomycota</taxon>
        <taxon>Pezizomycotina</taxon>
        <taxon>Sordariomycetes</taxon>
        <taxon>Sordariomycetidae</taxon>
        <taxon>Togniniales</taxon>
        <taxon>Togniniaceae</taxon>
        <taxon>Phaeoacremonium</taxon>
    </lineage>
</organism>
<dbReference type="SMART" id="SM00984">
    <property type="entry name" value="UDPG_MGDP_dh_C"/>
    <property type="match status" value="1"/>
</dbReference>
<evidence type="ECO:0000256" key="5">
    <source>
        <dbReference type="ARBA" id="ARBA00023027"/>
    </source>
</evidence>
<evidence type="ECO:0000256" key="3">
    <source>
        <dbReference type="ARBA" id="ARBA00012954"/>
    </source>
</evidence>
<dbReference type="SUPFAM" id="SSF48179">
    <property type="entry name" value="6-phosphogluconate dehydrogenase C-terminal domain-like"/>
    <property type="match status" value="1"/>
</dbReference>
<dbReference type="InterPro" id="IPR014027">
    <property type="entry name" value="UDP-Glc/GDP-Man_DH_C"/>
</dbReference>
<dbReference type="FunFam" id="1.20.5.100:FF:000001">
    <property type="entry name" value="UDP-glucose 6-dehydrogenase"/>
    <property type="match status" value="1"/>
</dbReference>
<feature type="binding site" evidence="9">
    <location>
        <begin position="170"/>
        <end position="174"/>
    </location>
    <ligand>
        <name>substrate</name>
    </ligand>
</feature>
<evidence type="ECO:0000256" key="4">
    <source>
        <dbReference type="ARBA" id="ARBA00023002"/>
    </source>
</evidence>
<protein>
    <recommendedName>
        <fullName evidence="3 7">UDP-glucose 6-dehydrogenase</fullName>
        <ecNumber evidence="3 7">1.1.1.22</ecNumber>
    </recommendedName>
</protein>
<dbReference type="Gene3D" id="1.20.5.100">
    <property type="entry name" value="Cytochrome c1, transmembrane anchor, C-terminal"/>
    <property type="match status" value="1"/>
</dbReference>
<dbReference type="eggNOG" id="KOG2666">
    <property type="taxonomic scope" value="Eukaryota"/>
</dbReference>
<dbReference type="GeneID" id="19324810"/>
<reference evidence="13" key="1">
    <citation type="journal article" date="2013" name="Genome Announc.">
        <title>Draft genome sequence of the ascomycete Phaeoacremonium aleophilum strain UCR-PA7, a causal agent of the esca disease complex in grapevines.</title>
        <authorList>
            <person name="Blanco-Ulate B."/>
            <person name="Rolshausen P."/>
            <person name="Cantu D."/>
        </authorList>
    </citation>
    <scope>NUCLEOTIDE SEQUENCE [LARGE SCALE GENOMIC DNA]</scope>
    <source>
        <strain evidence="13">UCR-PA7</strain>
    </source>
</reference>
<dbReference type="PIRSF" id="PIRSF000124">
    <property type="entry name" value="UDPglc_GDPman_dh"/>
    <property type="match status" value="1"/>
</dbReference>
<dbReference type="OrthoDB" id="5059218at2759"/>
<feature type="domain" description="UDP-glucose/GDP-mannose dehydrogenase C-terminal" evidence="11">
    <location>
        <begin position="237"/>
        <end position="341"/>
    </location>
</feature>
<evidence type="ECO:0000256" key="8">
    <source>
        <dbReference type="PIRSR" id="PIRSR500134-1"/>
    </source>
</evidence>
<evidence type="ECO:0000313" key="12">
    <source>
        <dbReference type="EMBL" id="EOO00155.1"/>
    </source>
</evidence>
<dbReference type="InterPro" id="IPR014026">
    <property type="entry name" value="UDP-Glc/GDP-Man_DH_dimer"/>
</dbReference>
<feature type="binding site" evidence="9">
    <location>
        <position position="125"/>
    </location>
    <ligand>
        <name>substrate</name>
    </ligand>
</feature>
<sequence length="454" mass="49616">MYGLGAGATADLGTLELATRSVAQYAKTGAIIVEKSTVPCGTARMISDILQQMRPETSFEVLSNPEFLAEGTAVENLMYPDRILIGSAETAAGLQAATALKNVYGAWVSPARILTVNTFSSELTKLIANAMLAQRISSINAVSALCEELGADVQEVSRALGADSRLGPKFLNTSVGFGGSCFEKDILNLVWLAKSLYLYEVSDYWMGILKINQYQRERFAQAVMRKLNNTLYRKKVAIFGFAFKDGTNDTRNSIAVHIIADMAAELPQEIAVYDPGCAVEEIEEEVRRVINAKDKSHMSRVKVYSNWKDTVDGASAVCILTPWDQFRGLHASSSKVKPFTRDNLHTALTGSIGEGALSEMDIITLEKIKASLDEVTSEDPLERMVPSPACSKGCRECTVSVTEQSSDDIVDWNVVSQMMKQPSWVFDGRNIIDAAHLREMGFNVHSIGKGLTNN</sequence>
<evidence type="ECO:0000256" key="2">
    <source>
        <dbReference type="ARBA" id="ARBA00006601"/>
    </source>
</evidence>
<keyword evidence="13" id="KW-1185">Reference proteome</keyword>
<dbReference type="UniPathway" id="UPA00038">
    <property type="reaction ID" value="UER00491"/>
</dbReference>
<evidence type="ECO:0000256" key="6">
    <source>
        <dbReference type="ARBA" id="ARBA00047473"/>
    </source>
</evidence>
<dbReference type="PANTHER" id="PTHR11374">
    <property type="entry name" value="UDP-GLUCOSE DEHYDROGENASE/UDP-MANNAC DEHYDROGENASE"/>
    <property type="match status" value="1"/>
</dbReference>